<evidence type="ECO:0000256" key="1">
    <source>
        <dbReference type="ARBA" id="ARBA00006349"/>
    </source>
</evidence>
<dbReference type="GeneID" id="39591363"/>
<dbReference type="GO" id="GO:0005829">
    <property type="term" value="C:cytosol"/>
    <property type="evidence" value="ECO:0007669"/>
    <property type="project" value="TreeGrafter"/>
</dbReference>
<dbReference type="Gene3D" id="1.20.5.430">
    <property type="match status" value="1"/>
</dbReference>
<comment type="caution">
    <text evidence="3">The sequence shown here is derived from an EMBL/GenBank/DDBJ whole genome shotgun (WGS) entry which is preliminary data.</text>
</comment>
<dbReference type="GO" id="GO:0005634">
    <property type="term" value="C:nucleus"/>
    <property type="evidence" value="ECO:0007669"/>
    <property type="project" value="TreeGrafter"/>
</dbReference>
<evidence type="ECO:0000313" key="4">
    <source>
        <dbReference type="Proteomes" id="UP000279236"/>
    </source>
</evidence>
<dbReference type="OrthoDB" id="4159489at2759"/>
<dbReference type="GO" id="GO:0003714">
    <property type="term" value="F:transcription corepressor activity"/>
    <property type="evidence" value="ECO:0007669"/>
    <property type="project" value="InterPro"/>
</dbReference>
<feature type="region of interest" description="Disordered" evidence="2">
    <location>
        <begin position="1"/>
        <end position="54"/>
    </location>
</feature>
<evidence type="ECO:0000256" key="2">
    <source>
        <dbReference type="SAM" id="MobiDB-lite"/>
    </source>
</evidence>
<comment type="similarity">
    <text evidence="1">Belongs to the HSBP1 family.</text>
</comment>
<feature type="compositionally biased region" description="Low complexity" evidence="2">
    <location>
        <begin position="24"/>
        <end position="44"/>
    </location>
</feature>
<proteinExistence type="inferred from homology"/>
<dbReference type="Pfam" id="PF06825">
    <property type="entry name" value="HSBP1"/>
    <property type="match status" value="1"/>
</dbReference>
<reference evidence="3 4" key="1">
    <citation type="submission" date="2018-11" db="EMBL/GenBank/DDBJ databases">
        <title>Genome sequence of Apiotrichum porosum DSM 27194.</title>
        <authorList>
            <person name="Aliyu H."/>
            <person name="Gorte O."/>
            <person name="Ochsenreither K."/>
        </authorList>
    </citation>
    <scope>NUCLEOTIDE SEQUENCE [LARGE SCALE GENOMIC DNA]</scope>
    <source>
        <strain evidence="3 4">DSM 27194</strain>
    </source>
</reference>
<dbReference type="Proteomes" id="UP000279236">
    <property type="component" value="Unassembled WGS sequence"/>
</dbReference>
<dbReference type="InterPro" id="IPR009643">
    <property type="entry name" value="HS1-bd"/>
</dbReference>
<keyword evidence="4" id="KW-1185">Reference proteome</keyword>
<dbReference type="RefSeq" id="XP_028477113.1">
    <property type="nucleotide sequence ID" value="XM_028622221.1"/>
</dbReference>
<name>A0A427XWL0_9TREE</name>
<dbReference type="EMBL" id="RSCE01000004">
    <property type="protein sequence ID" value="RSH83161.1"/>
    <property type="molecule type" value="Genomic_DNA"/>
</dbReference>
<dbReference type="GO" id="GO:0070370">
    <property type="term" value="P:cellular heat acclimation"/>
    <property type="evidence" value="ECO:0007669"/>
    <property type="project" value="TreeGrafter"/>
</dbReference>
<dbReference type="AlphaFoldDB" id="A0A427XWL0"/>
<dbReference type="PANTHER" id="PTHR19424:SF0">
    <property type="entry name" value="HEAT SHOCK FACTOR BINDING PROTEIN 1"/>
    <property type="match status" value="1"/>
</dbReference>
<protein>
    <recommendedName>
        <fullName evidence="5">Heat shock factor-binding protein 1</fullName>
    </recommendedName>
</protein>
<sequence length="113" mass="11582">MSATAALAPAGTRSPDKSKGKALPSASATSSDDAAAPAAAGAGTTNAKNVASPGEMCGFVDTLLNQLESRFDDMSEQVLNRMTEMSGRIDNLETAIADLMHDNHSSPTTPSKK</sequence>
<accession>A0A427XWL0</accession>
<organism evidence="3 4">
    <name type="scientific">Apiotrichum porosum</name>
    <dbReference type="NCBI Taxonomy" id="105984"/>
    <lineage>
        <taxon>Eukaryota</taxon>
        <taxon>Fungi</taxon>
        <taxon>Dikarya</taxon>
        <taxon>Basidiomycota</taxon>
        <taxon>Agaricomycotina</taxon>
        <taxon>Tremellomycetes</taxon>
        <taxon>Trichosporonales</taxon>
        <taxon>Trichosporonaceae</taxon>
        <taxon>Apiotrichum</taxon>
    </lineage>
</organism>
<dbReference type="PANTHER" id="PTHR19424">
    <property type="entry name" value="HEAT SHOCK FACTOR BINDING PROTEIN 1"/>
    <property type="match status" value="1"/>
</dbReference>
<evidence type="ECO:0008006" key="5">
    <source>
        <dbReference type="Google" id="ProtNLM"/>
    </source>
</evidence>
<dbReference type="STRING" id="105984.A0A427XWL0"/>
<evidence type="ECO:0000313" key="3">
    <source>
        <dbReference type="EMBL" id="RSH83161.1"/>
    </source>
</evidence>
<gene>
    <name evidence="3" type="ORF">EHS24_006820</name>
</gene>